<feature type="compositionally biased region" description="Pro residues" evidence="5">
    <location>
        <begin position="481"/>
        <end position="494"/>
    </location>
</feature>
<organism evidence="7 8">
    <name type="scientific">Luteitalea pratensis</name>
    <dbReference type="NCBI Taxonomy" id="1855912"/>
    <lineage>
        <taxon>Bacteria</taxon>
        <taxon>Pseudomonadati</taxon>
        <taxon>Acidobacteriota</taxon>
        <taxon>Vicinamibacteria</taxon>
        <taxon>Vicinamibacterales</taxon>
        <taxon>Vicinamibacteraceae</taxon>
        <taxon>Luteitalea</taxon>
    </lineage>
</organism>
<feature type="region of interest" description="Disordered" evidence="5">
    <location>
        <begin position="462"/>
        <end position="494"/>
    </location>
</feature>
<reference evidence="8" key="2">
    <citation type="submission" date="2016-04" db="EMBL/GenBank/DDBJ databases">
        <title>First Complete Genome Sequence of a Subdivision 6 Acidobacterium.</title>
        <authorList>
            <person name="Huang S."/>
            <person name="Vieira S."/>
            <person name="Bunk B."/>
            <person name="Riedel T."/>
            <person name="Sproeer C."/>
            <person name="Overmann J."/>
        </authorList>
    </citation>
    <scope>NUCLEOTIDE SEQUENCE [LARGE SCALE GENOMIC DNA]</scope>
    <source>
        <strain evidence="8">DSM 100886 HEG_-6_39</strain>
    </source>
</reference>
<protein>
    <submittedName>
        <fullName evidence="7">Choline-sulfatase</fullName>
        <ecNumber evidence="7">3.1.6.6</ecNumber>
    </submittedName>
</protein>
<keyword evidence="2" id="KW-0479">Metal-binding</keyword>
<dbReference type="Proteomes" id="UP000076079">
    <property type="component" value="Chromosome"/>
</dbReference>
<feature type="compositionally biased region" description="Basic and acidic residues" evidence="5">
    <location>
        <begin position="468"/>
        <end position="477"/>
    </location>
</feature>
<keyword evidence="3 7" id="KW-0378">Hydrolase</keyword>
<dbReference type="InterPro" id="IPR017850">
    <property type="entry name" value="Alkaline_phosphatase_core_sf"/>
</dbReference>
<evidence type="ECO:0000256" key="3">
    <source>
        <dbReference type="ARBA" id="ARBA00022801"/>
    </source>
</evidence>
<dbReference type="EMBL" id="CP015136">
    <property type="protein sequence ID" value="AMY10905.1"/>
    <property type="molecule type" value="Genomic_DNA"/>
</dbReference>
<dbReference type="AlphaFoldDB" id="A0A143PQM9"/>
<dbReference type="GO" id="GO:0004065">
    <property type="term" value="F:arylsulfatase activity"/>
    <property type="evidence" value="ECO:0007669"/>
    <property type="project" value="TreeGrafter"/>
</dbReference>
<evidence type="ECO:0000256" key="4">
    <source>
        <dbReference type="ARBA" id="ARBA00022837"/>
    </source>
</evidence>
<dbReference type="KEGG" id="abac:LuPra_04148"/>
<sequence>MLSPMREQISLRLLSAGLAGALAVAEPGTLAQERSSGAARAPLNVVVAIADDWSWPHTGADGDPAARTPTYDRLAREGVRFTHAFTAAPSCTPSRAALLTGQAPHRLAEGAQLWSHLPSRFAVYPDLLEARGYLVGHTGKGWGPGSIEPGGRTRNPAGPRYASFPAFLATRTANVPFAYWFGSSDPHRPYEVASGARAGVDPARVRVPAFLPDTPEVRSDVADYLAEVERFDRDLGALVAALEGAGELDRTLLIVTSDNGMPFPGAKATLYDGGTRVPLVIRWPGVASAGHVSDAIVTLTDLAPTILKAAGLDVPVDMTGLNLRPVLEGRSGEAERDMAFLERERHANVRAGDLSYPSRAARSREYLYVRNFRPDRWPAGDPVLHHSVGPFGDIDDGPSKQLLMREGTAFAAFRTHAMAKRPAEELYVVAADPGQLHNVAQDPAHAPTLRRLRDRLATWMSTTGDPRATSDDDRYDRYPYYGPPLAVPPRVPAR</sequence>
<keyword evidence="8" id="KW-1185">Reference proteome</keyword>
<dbReference type="InterPro" id="IPR050738">
    <property type="entry name" value="Sulfatase"/>
</dbReference>
<gene>
    <name evidence="7" type="primary">betC_6</name>
    <name evidence="7" type="ORF">LuPra_04148</name>
</gene>
<evidence type="ECO:0000256" key="1">
    <source>
        <dbReference type="ARBA" id="ARBA00008779"/>
    </source>
</evidence>
<proteinExistence type="inferred from homology"/>
<reference evidence="7 8" key="1">
    <citation type="journal article" date="2016" name="Genome Announc.">
        <title>First Complete Genome Sequence of a Subdivision 6 Acidobacterium Strain.</title>
        <authorList>
            <person name="Huang S."/>
            <person name="Vieira S."/>
            <person name="Bunk B."/>
            <person name="Riedel T."/>
            <person name="Sproer C."/>
            <person name="Overmann J."/>
        </authorList>
    </citation>
    <scope>NUCLEOTIDE SEQUENCE [LARGE SCALE GENOMIC DNA]</scope>
    <source>
        <strain evidence="8">DSM 100886 HEG_-6_39</strain>
    </source>
</reference>
<dbReference type="GO" id="GO:0046872">
    <property type="term" value="F:metal ion binding"/>
    <property type="evidence" value="ECO:0007669"/>
    <property type="project" value="UniProtKB-KW"/>
</dbReference>
<name>A0A143PQM9_LUTPR</name>
<evidence type="ECO:0000313" key="7">
    <source>
        <dbReference type="EMBL" id="AMY10905.1"/>
    </source>
</evidence>
<dbReference type="InterPro" id="IPR000917">
    <property type="entry name" value="Sulfatase_N"/>
</dbReference>
<comment type="similarity">
    <text evidence="1">Belongs to the sulfatase family.</text>
</comment>
<dbReference type="Gene3D" id="3.40.720.10">
    <property type="entry name" value="Alkaline Phosphatase, subunit A"/>
    <property type="match status" value="1"/>
</dbReference>
<dbReference type="EC" id="3.1.6.6" evidence="7"/>
<dbReference type="PROSITE" id="PS00523">
    <property type="entry name" value="SULFATASE_1"/>
    <property type="match status" value="1"/>
</dbReference>
<dbReference type="InterPro" id="IPR024607">
    <property type="entry name" value="Sulfatase_CS"/>
</dbReference>
<dbReference type="Pfam" id="PF00884">
    <property type="entry name" value="Sulfatase"/>
    <property type="match status" value="2"/>
</dbReference>
<evidence type="ECO:0000256" key="5">
    <source>
        <dbReference type="SAM" id="MobiDB-lite"/>
    </source>
</evidence>
<feature type="domain" description="Sulfatase N-terminal" evidence="6">
    <location>
        <begin position="44"/>
        <end position="140"/>
    </location>
</feature>
<dbReference type="PANTHER" id="PTHR42693">
    <property type="entry name" value="ARYLSULFATASE FAMILY MEMBER"/>
    <property type="match status" value="1"/>
</dbReference>
<evidence type="ECO:0000256" key="2">
    <source>
        <dbReference type="ARBA" id="ARBA00022723"/>
    </source>
</evidence>
<dbReference type="GO" id="GO:0047753">
    <property type="term" value="F:choline-sulfatase activity"/>
    <property type="evidence" value="ECO:0007669"/>
    <property type="project" value="UniProtKB-EC"/>
</dbReference>
<evidence type="ECO:0000259" key="6">
    <source>
        <dbReference type="Pfam" id="PF00884"/>
    </source>
</evidence>
<dbReference type="CDD" id="cd16027">
    <property type="entry name" value="SGSH"/>
    <property type="match status" value="1"/>
</dbReference>
<feature type="domain" description="Sulfatase N-terminal" evidence="6">
    <location>
        <begin position="172"/>
        <end position="311"/>
    </location>
</feature>
<dbReference type="PANTHER" id="PTHR42693:SF53">
    <property type="entry name" value="ENDO-4-O-SULFATASE"/>
    <property type="match status" value="1"/>
</dbReference>
<accession>A0A143PQM9</accession>
<keyword evidence="4" id="KW-0106">Calcium</keyword>
<dbReference type="STRING" id="1855912.LuPra_04148"/>
<evidence type="ECO:0000313" key="8">
    <source>
        <dbReference type="Proteomes" id="UP000076079"/>
    </source>
</evidence>
<dbReference type="SUPFAM" id="SSF53649">
    <property type="entry name" value="Alkaline phosphatase-like"/>
    <property type="match status" value="1"/>
</dbReference>